<evidence type="ECO:0000313" key="2">
    <source>
        <dbReference type="EMBL" id="KAK1943640.1"/>
    </source>
</evidence>
<gene>
    <name evidence="2" type="ORF">P3T76_005036</name>
</gene>
<sequence>MRTVNKEVARSASTELNYHEEKENENEYTTKEEAKETWTVNPRYLDYERTWAYSSKRQQNLERRRLQQRKRGRQ</sequence>
<organism evidence="2 3">
    <name type="scientific">Phytophthora citrophthora</name>
    <dbReference type="NCBI Taxonomy" id="4793"/>
    <lineage>
        <taxon>Eukaryota</taxon>
        <taxon>Sar</taxon>
        <taxon>Stramenopiles</taxon>
        <taxon>Oomycota</taxon>
        <taxon>Peronosporomycetes</taxon>
        <taxon>Peronosporales</taxon>
        <taxon>Peronosporaceae</taxon>
        <taxon>Phytophthora</taxon>
    </lineage>
</organism>
<proteinExistence type="predicted"/>
<comment type="caution">
    <text evidence="2">The sequence shown here is derived from an EMBL/GenBank/DDBJ whole genome shotgun (WGS) entry which is preliminary data.</text>
</comment>
<dbReference type="AlphaFoldDB" id="A0AAD9LNI7"/>
<keyword evidence="3" id="KW-1185">Reference proteome</keyword>
<reference evidence="2" key="1">
    <citation type="submission" date="2023-08" db="EMBL/GenBank/DDBJ databases">
        <title>Reference Genome Resource for the Citrus Pathogen Phytophthora citrophthora.</title>
        <authorList>
            <person name="Moller H."/>
            <person name="Coetzee B."/>
            <person name="Rose L.J."/>
            <person name="Van Niekerk J.M."/>
        </authorList>
    </citation>
    <scope>NUCLEOTIDE SEQUENCE</scope>
    <source>
        <strain evidence="2">STE-U-9442</strain>
    </source>
</reference>
<accession>A0AAD9LNI7</accession>
<dbReference type="EMBL" id="JASMQC010000007">
    <property type="protein sequence ID" value="KAK1943640.1"/>
    <property type="molecule type" value="Genomic_DNA"/>
</dbReference>
<feature type="region of interest" description="Disordered" evidence="1">
    <location>
        <begin position="1"/>
        <end position="34"/>
    </location>
</feature>
<dbReference type="Proteomes" id="UP001259832">
    <property type="component" value="Unassembled WGS sequence"/>
</dbReference>
<name>A0AAD9LNI7_9STRA</name>
<evidence type="ECO:0000256" key="1">
    <source>
        <dbReference type="SAM" id="MobiDB-lite"/>
    </source>
</evidence>
<protein>
    <submittedName>
        <fullName evidence="2">Uncharacterized protein</fullName>
    </submittedName>
</protein>
<evidence type="ECO:0000313" key="3">
    <source>
        <dbReference type="Proteomes" id="UP001259832"/>
    </source>
</evidence>